<evidence type="ECO:0000259" key="2">
    <source>
        <dbReference type="PROSITE" id="PS50887"/>
    </source>
</evidence>
<organism evidence="3 4">
    <name type="scientific">Paenibacillus wenxiniae</name>
    <dbReference type="NCBI Taxonomy" id="1636843"/>
    <lineage>
        <taxon>Bacteria</taxon>
        <taxon>Bacillati</taxon>
        <taxon>Bacillota</taxon>
        <taxon>Bacilli</taxon>
        <taxon>Bacillales</taxon>
        <taxon>Paenibacillaceae</taxon>
        <taxon>Paenibacillus</taxon>
    </lineage>
</organism>
<dbReference type="Pfam" id="PF00990">
    <property type="entry name" value="GGDEF"/>
    <property type="match status" value="1"/>
</dbReference>
<feature type="transmembrane region" description="Helical" evidence="1">
    <location>
        <begin position="6"/>
        <end position="27"/>
    </location>
</feature>
<dbReference type="PANTHER" id="PTHR45138:SF9">
    <property type="entry name" value="DIGUANYLATE CYCLASE DGCM-RELATED"/>
    <property type="match status" value="1"/>
</dbReference>
<dbReference type="SUPFAM" id="SSF55073">
    <property type="entry name" value="Nucleotide cyclase"/>
    <property type="match status" value="1"/>
</dbReference>
<keyword evidence="4" id="KW-1185">Reference proteome</keyword>
<dbReference type="InterPro" id="IPR043128">
    <property type="entry name" value="Rev_trsase/Diguanyl_cyclase"/>
</dbReference>
<dbReference type="Proteomes" id="UP001597233">
    <property type="component" value="Unassembled WGS sequence"/>
</dbReference>
<dbReference type="InterPro" id="IPR029787">
    <property type="entry name" value="Nucleotide_cyclase"/>
</dbReference>
<dbReference type="InterPro" id="IPR050469">
    <property type="entry name" value="Diguanylate_Cyclase"/>
</dbReference>
<feature type="transmembrane region" description="Helical" evidence="1">
    <location>
        <begin position="34"/>
        <end position="54"/>
    </location>
</feature>
<sequence>MNALFMDFITIQLPTYFFFYMAITLIYRNRRSMINRIAALLMGSLVLYFMFEYLKTSLLPEYQMQLVLYGSAPSLLLFISTLVHLCTLFGGEVTRPFKRLLPFVYVAPYTLWLWFIVTWDHNILYDVHITDGRSPLHPTYLLATIVFVIGYILLAVVLLAFGWLRARERRQRTILRSLLASGFLLFGSFALITTLLQAGVIVTRVAMICYFIGYLIWAVRLRHLIGKYNIMPDYRKLFQLLFETAPNAILLLDAHGEVKEMNPRTQSWFEGIPAADIPKQFEFKQVKGLQGLLSSYIAQPRKQSHWEVRMHDSRQEHLDLIVGIDRIEGANEDLFVLHLTNITSLKDTERRLIESEQNYKHSAYHDPLTGLYNRTALEEELRVRTEGTEPFAVIMIDLNHFKPINDTYGHAVGDMYLKFIAELLQGLMHKPGDVVGRIGGDEFILLLSIPDYVGAAELVENRLTLLDGQMFWYGDRDITVSFAAGMSVYTANGENGNTLLRLADEDMYRRKREQRQKHELLIREL</sequence>
<keyword evidence="1" id="KW-0472">Membrane</keyword>
<dbReference type="NCBIfam" id="TIGR00254">
    <property type="entry name" value="GGDEF"/>
    <property type="match status" value="1"/>
</dbReference>
<evidence type="ECO:0000313" key="4">
    <source>
        <dbReference type="Proteomes" id="UP001597233"/>
    </source>
</evidence>
<dbReference type="InterPro" id="IPR000160">
    <property type="entry name" value="GGDEF_dom"/>
</dbReference>
<dbReference type="SMART" id="SM00267">
    <property type="entry name" value="GGDEF"/>
    <property type="match status" value="1"/>
</dbReference>
<dbReference type="PANTHER" id="PTHR45138">
    <property type="entry name" value="REGULATORY COMPONENTS OF SENSORY TRANSDUCTION SYSTEM"/>
    <property type="match status" value="1"/>
</dbReference>
<dbReference type="EMBL" id="JBHUEH010000032">
    <property type="protein sequence ID" value="MFD1888201.1"/>
    <property type="molecule type" value="Genomic_DNA"/>
</dbReference>
<dbReference type="RefSeq" id="WP_347322932.1">
    <property type="nucleotide sequence ID" value="NZ_JBCGUH010000001.1"/>
</dbReference>
<feature type="transmembrane region" description="Helical" evidence="1">
    <location>
        <begin position="66"/>
        <end position="88"/>
    </location>
</feature>
<name>A0ABW4RPD1_9BACL</name>
<reference evidence="4" key="1">
    <citation type="journal article" date="2019" name="Int. J. Syst. Evol. Microbiol.">
        <title>The Global Catalogue of Microorganisms (GCM) 10K type strain sequencing project: providing services to taxonomists for standard genome sequencing and annotation.</title>
        <authorList>
            <consortium name="The Broad Institute Genomics Platform"/>
            <consortium name="The Broad Institute Genome Sequencing Center for Infectious Disease"/>
            <person name="Wu L."/>
            <person name="Ma J."/>
        </authorList>
    </citation>
    <scope>NUCLEOTIDE SEQUENCE [LARGE SCALE GENOMIC DNA]</scope>
    <source>
        <strain evidence="4">CCUG 54950</strain>
    </source>
</reference>
<evidence type="ECO:0000313" key="3">
    <source>
        <dbReference type="EMBL" id="MFD1888201.1"/>
    </source>
</evidence>
<feature type="transmembrane region" description="Helical" evidence="1">
    <location>
        <begin position="198"/>
        <end position="219"/>
    </location>
</feature>
<feature type="domain" description="GGDEF" evidence="2">
    <location>
        <begin position="389"/>
        <end position="525"/>
    </location>
</feature>
<dbReference type="PROSITE" id="PS50887">
    <property type="entry name" value="GGDEF"/>
    <property type="match status" value="1"/>
</dbReference>
<feature type="transmembrane region" description="Helical" evidence="1">
    <location>
        <begin position="100"/>
        <end position="119"/>
    </location>
</feature>
<dbReference type="CDD" id="cd01949">
    <property type="entry name" value="GGDEF"/>
    <property type="match status" value="1"/>
</dbReference>
<keyword evidence="1" id="KW-0812">Transmembrane</keyword>
<feature type="transmembrane region" description="Helical" evidence="1">
    <location>
        <begin position="139"/>
        <end position="161"/>
    </location>
</feature>
<accession>A0ABW4RPD1</accession>
<protein>
    <submittedName>
        <fullName evidence="3">GGDEF domain-containing protein</fullName>
    </submittedName>
</protein>
<feature type="transmembrane region" description="Helical" evidence="1">
    <location>
        <begin position="173"/>
        <end position="192"/>
    </location>
</feature>
<keyword evidence="1" id="KW-1133">Transmembrane helix</keyword>
<proteinExistence type="predicted"/>
<evidence type="ECO:0000256" key="1">
    <source>
        <dbReference type="SAM" id="Phobius"/>
    </source>
</evidence>
<dbReference type="Gene3D" id="3.30.70.270">
    <property type="match status" value="1"/>
</dbReference>
<gene>
    <name evidence="3" type="ORF">ACFSC9_22200</name>
</gene>
<comment type="caution">
    <text evidence="3">The sequence shown here is derived from an EMBL/GenBank/DDBJ whole genome shotgun (WGS) entry which is preliminary data.</text>
</comment>
<dbReference type="Gene3D" id="3.30.450.20">
    <property type="entry name" value="PAS domain"/>
    <property type="match status" value="1"/>
</dbReference>